<keyword evidence="3 5" id="KW-0687">Ribonucleoprotein</keyword>
<evidence type="ECO:0000313" key="9">
    <source>
        <dbReference type="Proteomes" id="UP000176682"/>
    </source>
</evidence>
<proteinExistence type="inferred from homology"/>
<organism evidence="8 9">
    <name type="scientific">Candidatus Collierbacteria bacterium RIFOXYB1_FULL_49_13</name>
    <dbReference type="NCBI Taxonomy" id="1817728"/>
    <lineage>
        <taxon>Bacteria</taxon>
        <taxon>Candidatus Collieribacteriota</taxon>
    </lineage>
</organism>
<accession>A0A1F5FHP9</accession>
<dbReference type="GO" id="GO:0006412">
    <property type="term" value="P:translation"/>
    <property type="evidence" value="ECO:0007669"/>
    <property type="project" value="InterPro"/>
</dbReference>
<dbReference type="PANTHER" id="PTHR14413">
    <property type="entry name" value="RIBOSOMAL PROTEIN L17"/>
    <property type="match status" value="1"/>
</dbReference>
<dbReference type="Pfam" id="PF01196">
    <property type="entry name" value="Ribosomal_L17"/>
    <property type="match status" value="1"/>
</dbReference>
<dbReference type="SUPFAM" id="SSF64263">
    <property type="entry name" value="Prokaryotic ribosomal protein L17"/>
    <property type="match status" value="1"/>
</dbReference>
<evidence type="ECO:0000256" key="7">
    <source>
        <dbReference type="SAM" id="MobiDB-lite"/>
    </source>
</evidence>
<dbReference type="InterPro" id="IPR000456">
    <property type="entry name" value="Ribosomal_bL17"/>
</dbReference>
<gene>
    <name evidence="8" type="ORF">A2368_00925</name>
</gene>
<dbReference type="Gene3D" id="3.90.1030.10">
    <property type="entry name" value="Ribosomal protein L17"/>
    <property type="match status" value="1"/>
</dbReference>
<dbReference type="EMBL" id="MFAM01000026">
    <property type="protein sequence ID" value="OGD79112.1"/>
    <property type="molecule type" value="Genomic_DNA"/>
</dbReference>
<evidence type="ECO:0000313" key="8">
    <source>
        <dbReference type="EMBL" id="OGD79112.1"/>
    </source>
</evidence>
<evidence type="ECO:0000256" key="6">
    <source>
        <dbReference type="RuleBase" id="RU000661"/>
    </source>
</evidence>
<dbReference type="Proteomes" id="UP000176682">
    <property type="component" value="Unassembled WGS sequence"/>
</dbReference>
<dbReference type="GO" id="GO:0022625">
    <property type="term" value="C:cytosolic large ribosomal subunit"/>
    <property type="evidence" value="ECO:0007669"/>
    <property type="project" value="TreeGrafter"/>
</dbReference>
<dbReference type="InterPro" id="IPR036373">
    <property type="entry name" value="Ribosomal_bL17_sf"/>
</dbReference>
<feature type="region of interest" description="Disordered" evidence="7">
    <location>
        <begin position="119"/>
        <end position="155"/>
    </location>
</feature>
<dbReference type="AlphaFoldDB" id="A0A1F5FHP9"/>
<dbReference type="GO" id="GO:0003735">
    <property type="term" value="F:structural constituent of ribosome"/>
    <property type="evidence" value="ECO:0007669"/>
    <property type="project" value="InterPro"/>
</dbReference>
<feature type="compositionally biased region" description="Low complexity" evidence="7">
    <location>
        <begin position="121"/>
        <end position="135"/>
    </location>
</feature>
<comment type="caution">
    <text evidence="8">The sequence shown here is derived from an EMBL/GenBank/DDBJ whole genome shotgun (WGS) entry which is preliminary data.</text>
</comment>
<evidence type="ECO:0000256" key="1">
    <source>
        <dbReference type="ARBA" id="ARBA00008777"/>
    </source>
</evidence>
<dbReference type="PROSITE" id="PS01167">
    <property type="entry name" value="RIBOSOMAL_L17"/>
    <property type="match status" value="1"/>
</dbReference>
<sequence length="155" mass="16894">MSRRHQVFGRKLGRNINQRKSLFKSLINSLIARGEISTTQAKAKAIQGLFDKLVTKAKLGTVHMRRLLHAFLQDKSAVNKLVDELAPKFGSRGSGFTSITKLGHRRGDNAEIVKLTLVGSPTPATPVTPAAPTAPKTKKTTTKKPLKSKISNLKS</sequence>
<reference evidence="8 9" key="1">
    <citation type="journal article" date="2016" name="Nat. Commun.">
        <title>Thousands of microbial genomes shed light on interconnected biogeochemical processes in an aquifer system.</title>
        <authorList>
            <person name="Anantharaman K."/>
            <person name="Brown C.T."/>
            <person name="Hug L.A."/>
            <person name="Sharon I."/>
            <person name="Castelle C.J."/>
            <person name="Probst A.J."/>
            <person name="Thomas B.C."/>
            <person name="Singh A."/>
            <person name="Wilkins M.J."/>
            <person name="Karaoz U."/>
            <person name="Brodie E.L."/>
            <person name="Williams K.H."/>
            <person name="Hubbard S.S."/>
            <person name="Banfield J.F."/>
        </authorList>
    </citation>
    <scope>NUCLEOTIDE SEQUENCE [LARGE SCALE GENOMIC DNA]</scope>
</reference>
<evidence type="ECO:0000256" key="5">
    <source>
        <dbReference type="RuleBase" id="RU000660"/>
    </source>
</evidence>
<dbReference type="PANTHER" id="PTHR14413:SF16">
    <property type="entry name" value="LARGE RIBOSOMAL SUBUNIT PROTEIN BL17M"/>
    <property type="match status" value="1"/>
</dbReference>
<evidence type="ECO:0000256" key="3">
    <source>
        <dbReference type="ARBA" id="ARBA00023274"/>
    </source>
</evidence>
<keyword evidence="2 5" id="KW-0689">Ribosomal protein</keyword>
<protein>
    <recommendedName>
        <fullName evidence="4 6">50S ribosomal protein L17</fullName>
    </recommendedName>
</protein>
<dbReference type="InterPro" id="IPR047859">
    <property type="entry name" value="Ribosomal_bL17_CS"/>
</dbReference>
<evidence type="ECO:0000256" key="4">
    <source>
        <dbReference type="ARBA" id="ARBA00035494"/>
    </source>
</evidence>
<name>A0A1F5FHP9_9BACT</name>
<evidence type="ECO:0000256" key="2">
    <source>
        <dbReference type="ARBA" id="ARBA00022980"/>
    </source>
</evidence>
<feature type="compositionally biased region" description="Basic residues" evidence="7">
    <location>
        <begin position="136"/>
        <end position="147"/>
    </location>
</feature>
<comment type="similarity">
    <text evidence="1 5">Belongs to the bacterial ribosomal protein bL17 family.</text>
</comment>
<dbReference type="NCBIfam" id="TIGR00059">
    <property type="entry name" value="L17"/>
    <property type="match status" value="1"/>
</dbReference>